<sequence>MRAAFAVVTVLAAATVSAFFDGPCNATACAAPGRETLDCEFEGMVCVPFPKVSVEERLGCACSMG</sequence>
<reference evidence="2 3" key="1">
    <citation type="journal article" date="2019" name="PLoS ONE">
        <title>Comparative genome analysis indicates high evolutionary potential of pathogenicity genes in Colletotrichum tanaceti.</title>
        <authorList>
            <person name="Lelwala R.V."/>
            <person name="Korhonen P.K."/>
            <person name="Young N.D."/>
            <person name="Scott J.B."/>
            <person name="Ades P.A."/>
            <person name="Gasser R.B."/>
            <person name="Taylor P.W.J."/>
        </authorList>
    </citation>
    <scope>NUCLEOTIDE SEQUENCE [LARGE SCALE GENOMIC DNA]</scope>
    <source>
        <strain evidence="2">BRIP57314</strain>
    </source>
</reference>
<keyword evidence="3" id="KW-1185">Reference proteome</keyword>
<feature type="chain" id="PRO_5020419577" description="Extracellular membrane protein CFEM domain-containing protein" evidence="1">
    <location>
        <begin position="19"/>
        <end position="65"/>
    </location>
</feature>
<evidence type="ECO:0000313" key="2">
    <source>
        <dbReference type="EMBL" id="TKW48351.1"/>
    </source>
</evidence>
<dbReference type="Proteomes" id="UP000310108">
    <property type="component" value="Unassembled WGS sequence"/>
</dbReference>
<evidence type="ECO:0000256" key="1">
    <source>
        <dbReference type="SAM" id="SignalP"/>
    </source>
</evidence>
<organism evidence="2 3">
    <name type="scientific">Colletotrichum tanaceti</name>
    <dbReference type="NCBI Taxonomy" id="1306861"/>
    <lineage>
        <taxon>Eukaryota</taxon>
        <taxon>Fungi</taxon>
        <taxon>Dikarya</taxon>
        <taxon>Ascomycota</taxon>
        <taxon>Pezizomycotina</taxon>
        <taxon>Sordariomycetes</taxon>
        <taxon>Hypocreomycetidae</taxon>
        <taxon>Glomerellales</taxon>
        <taxon>Glomerellaceae</taxon>
        <taxon>Colletotrichum</taxon>
        <taxon>Colletotrichum destructivum species complex</taxon>
    </lineage>
</organism>
<proteinExistence type="predicted"/>
<comment type="caution">
    <text evidence="2">The sequence shown here is derived from an EMBL/GenBank/DDBJ whole genome shotgun (WGS) entry which is preliminary data.</text>
</comment>
<protein>
    <recommendedName>
        <fullName evidence="4">Extracellular membrane protein CFEM domain-containing protein</fullName>
    </recommendedName>
</protein>
<dbReference type="EMBL" id="PJEX01001126">
    <property type="protein sequence ID" value="TKW48351.1"/>
    <property type="molecule type" value="Genomic_DNA"/>
</dbReference>
<gene>
    <name evidence="2" type="ORF">CTA1_1627</name>
</gene>
<keyword evidence="1" id="KW-0732">Signal</keyword>
<feature type="signal peptide" evidence="1">
    <location>
        <begin position="1"/>
        <end position="18"/>
    </location>
</feature>
<name>A0A4U6WYV2_9PEZI</name>
<accession>A0A4U6WYV2</accession>
<evidence type="ECO:0008006" key="4">
    <source>
        <dbReference type="Google" id="ProtNLM"/>
    </source>
</evidence>
<dbReference type="AlphaFoldDB" id="A0A4U6WYV2"/>
<evidence type="ECO:0000313" key="3">
    <source>
        <dbReference type="Proteomes" id="UP000310108"/>
    </source>
</evidence>